<dbReference type="PANTHER" id="PTHR21461">
    <property type="entry name" value="GLYCOSYLTRANSFERASE FAMILY 92 PROTEIN"/>
    <property type="match status" value="1"/>
</dbReference>
<comment type="subcellular location">
    <subcellularLocation>
        <location evidence="1">Membrane</location>
        <topology evidence="1">Single-pass membrane protein</topology>
    </subcellularLocation>
</comment>
<dbReference type="PANTHER" id="PTHR21461:SF69">
    <property type="entry name" value="GLYCOSYLTRANSFERASE FAMILY 92 PROTEIN"/>
    <property type="match status" value="1"/>
</dbReference>
<evidence type="ECO:0000256" key="4">
    <source>
        <dbReference type="ARBA" id="ARBA00022692"/>
    </source>
</evidence>
<keyword evidence="5" id="KW-1133">Transmembrane helix</keyword>
<dbReference type="Pfam" id="PF01697">
    <property type="entry name" value="Glyco_transf_92"/>
    <property type="match status" value="1"/>
</dbReference>
<dbReference type="GO" id="GO:0016757">
    <property type="term" value="F:glycosyltransferase activity"/>
    <property type="evidence" value="ECO:0007669"/>
    <property type="project" value="UniProtKB-KW"/>
</dbReference>
<dbReference type="InterPro" id="IPR008166">
    <property type="entry name" value="Glyco_transf_92"/>
</dbReference>
<evidence type="ECO:0000256" key="5">
    <source>
        <dbReference type="ARBA" id="ARBA00022989"/>
    </source>
</evidence>
<keyword evidence="6" id="KW-0472">Membrane</keyword>
<dbReference type="AlphaFoldDB" id="A0A6C0B8Y8"/>
<evidence type="ECO:0008006" key="8">
    <source>
        <dbReference type="Google" id="ProtNLM"/>
    </source>
</evidence>
<evidence type="ECO:0000256" key="1">
    <source>
        <dbReference type="ARBA" id="ARBA00004167"/>
    </source>
</evidence>
<evidence type="ECO:0000256" key="3">
    <source>
        <dbReference type="ARBA" id="ARBA00022679"/>
    </source>
</evidence>
<accession>A0A6C0B8Y8</accession>
<name>A0A6C0B8Y8_9ZZZZ</name>
<dbReference type="GO" id="GO:0016020">
    <property type="term" value="C:membrane"/>
    <property type="evidence" value="ECO:0007669"/>
    <property type="project" value="UniProtKB-SubCell"/>
</dbReference>
<proteinExistence type="predicted"/>
<reference evidence="7" key="1">
    <citation type="journal article" date="2020" name="Nature">
        <title>Giant virus diversity and host interactions through global metagenomics.</title>
        <authorList>
            <person name="Schulz F."/>
            <person name="Roux S."/>
            <person name="Paez-Espino D."/>
            <person name="Jungbluth S."/>
            <person name="Walsh D.A."/>
            <person name="Denef V.J."/>
            <person name="McMahon K.D."/>
            <person name="Konstantinidis K.T."/>
            <person name="Eloe-Fadrosh E.A."/>
            <person name="Kyrpides N.C."/>
            <person name="Woyke T."/>
        </authorList>
    </citation>
    <scope>NUCLEOTIDE SEQUENCE</scope>
    <source>
        <strain evidence="7">GVMAG-M-3300010158-55</strain>
    </source>
</reference>
<evidence type="ECO:0000313" key="7">
    <source>
        <dbReference type="EMBL" id="QHS88502.1"/>
    </source>
</evidence>
<dbReference type="GO" id="GO:0005737">
    <property type="term" value="C:cytoplasm"/>
    <property type="evidence" value="ECO:0007669"/>
    <property type="project" value="TreeGrafter"/>
</dbReference>
<evidence type="ECO:0000256" key="2">
    <source>
        <dbReference type="ARBA" id="ARBA00022676"/>
    </source>
</evidence>
<evidence type="ECO:0000256" key="6">
    <source>
        <dbReference type="ARBA" id="ARBA00023136"/>
    </source>
</evidence>
<keyword evidence="3" id="KW-0808">Transferase</keyword>
<sequence>MIKNIHIDTYQIYDIFHQGKLIIIRPAEAPLDIFYNNKKMNMYKCPHNHTYIYTLKTTYSPTITLTIQNKVIETQVNIYPEFKDEIILSTLVKNEDAYIKPWIDFHLGIGITRFIIYDNSDSNTLSSVLKDYIKKKQVVLISWNVPYTLPISGISGQTTQQNHSIYVFSEAKYIGLFDIDEYINMQHHTNIHDFLNEMVELYQLNLKQIGSFTLKNKFFYNPDNLPTDGINFLNITNCDEITMRGREKNFVVPQNVKTFSVHMITDGKPMFLLDENHIFFNHYVYLNKPDRGKKNTNNIDNSILRHIV</sequence>
<protein>
    <recommendedName>
        <fullName evidence="8">Glycosyltransferase family 92 protein</fullName>
    </recommendedName>
</protein>
<keyword evidence="4" id="KW-0812">Transmembrane</keyword>
<keyword evidence="2" id="KW-0328">Glycosyltransferase</keyword>
<organism evidence="7">
    <name type="scientific">viral metagenome</name>
    <dbReference type="NCBI Taxonomy" id="1070528"/>
    <lineage>
        <taxon>unclassified sequences</taxon>
        <taxon>metagenomes</taxon>
        <taxon>organismal metagenomes</taxon>
    </lineage>
</organism>
<dbReference type="EMBL" id="MN739097">
    <property type="protein sequence ID" value="QHS88502.1"/>
    <property type="molecule type" value="Genomic_DNA"/>
</dbReference>